<dbReference type="InterPro" id="IPR007110">
    <property type="entry name" value="Ig-like_dom"/>
</dbReference>
<keyword evidence="9" id="KW-0325">Glycoprotein</keyword>
<keyword evidence="7" id="KW-1015">Disulfide bond</keyword>
<dbReference type="EMBL" id="BFAA01010346">
    <property type="protein sequence ID" value="GCB77895.1"/>
    <property type="molecule type" value="Genomic_DNA"/>
</dbReference>
<dbReference type="GO" id="GO:0042102">
    <property type="term" value="P:positive regulation of T cell proliferation"/>
    <property type="evidence" value="ECO:0007669"/>
    <property type="project" value="TreeGrafter"/>
</dbReference>
<dbReference type="OMA" id="WIYICIA"/>
<dbReference type="GO" id="GO:0031295">
    <property type="term" value="P:T cell costimulation"/>
    <property type="evidence" value="ECO:0007669"/>
    <property type="project" value="TreeGrafter"/>
</dbReference>
<dbReference type="SMART" id="SM00407">
    <property type="entry name" value="IGc1"/>
    <property type="match status" value="1"/>
</dbReference>
<evidence type="ECO:0000256" key="5">
    <source>
        <dbReference type="ARBA" id="ARBA00022989"/>
    </source>
</evidence>
<feature type="domain" description="Ig-like" evidence="14">
    <location>
        <begin position="125"/>
        <end position="215"/>
    </location>
</feature>
<dbReference type="Proteomes" id="UP000288216">
    <property type="component" value="Unassembled WGS sequence"/>
</dbReference>
<dbReference type="InterPro" id="IPR013106">
    <property type="entry name" value="Ig_V-set"/>
</dbReference>
<evidence type="ECO:0000313" key="15">
    <source>
        <dbReference type="EMBL" id="GCB77895.1"/>
    </source>
</evidence>
<keyword evidence="4 13" id="KW-0732">Signal</keyword>
<dbReference type="AlphaFoldDB" id="A0A401PXN3"/>
<accession>A0A401PXN3</accession>
<protein>
    <recommendedName>
        <fullName evidence="14">Ig-like domain-containing protein</fullName>
    </recommendedName>
</protein>
<evidence type="ECO:0000256" key="6">
    <source>
        <dbReference type="ARBA" id="ARBA00023136"/>
    </source>
</evidence>
<evidence type="ECO:0000256" key="3">
    <source>
        <dbReference type="ARBA" id="ARBA00022692"/>
    </source>
</evidence>
<dbReference type="GO" id="GO:0071222">
    <property type="term" value="P:cellular response to lipopolysaccharide"/>
    <property type="evidence" value="ECO:0007669"/>
    <property type="project" value="TreeGrafter"/>
</dbReference>
<evidence type="ECO:0000256" key="8">
    <source>
        <dbReference type="ARBA" id="ARBA00023170"/>
    </source>
</evidence>
<evidence type="ECO:0000256" key="13">
    <source>
        <dbReference type="SAM" id="SignalP"/>
    </source>
</evidence>
<comment type="caution">
    <text evidence="15">The sequence shown here is derived from an EMBL/GenBank/DDBJ whole genome shotgun (WGS) entry which is preliminary data.</text>
</comment>
<dbReference type="InterPro" id="IPR051713">
    <property type="entry name" value="T-cell_Activation_Regulation"/>
</dbReference>
<keyword evidence="2" id="KW-1003">Cell membrane</keyword>
<keyword evidence="3 12" id="KW-0812">Transmembrane</keyword>
<keyword evidence="10" id="KW-0393">Immunoglobulin domain</keyword>
<keyword evidence="6 12" id="KW-0472">Membrane</keyword>
<dbReference type="OrthoDB" id="9940220at2759"/>
<keyword evidence="5 12" id="KW-1133">Transmembrane helix</keyword>
<dbReference type="PROSITE" id="PS00290">
    <property type="entry name" value="IG_MHC"/>
    <property type="match status" value="1"/>
</dbReference>
<evidence type="ECO:0000259" key="14">
    <source>
        <dbReference type="PROSITE" id="PS50835"/>
    </source>
</evidence>
<dbReference type="InterPro" id="IPR013783">
    <property type="entry name" value="Ig-like_fold"/>
</dbReference>
<dbReference type="Pfam" id="PF07686">
    <property type="entry name" value="V-set"/>
    <property type="match status" value="1"/>
</dbReference>
<dbReference type="SUPFAM" id="SSF48726">
    <property type="entry name" value="Immunoglobulin"/>
    <property type="match status" value="2"/>
</dbReference>
<feature type="chain" id="PRO_5019043031" description="Ig-like domain-containing protein" evidence="13">
    <location>
        <begin position="24"/>
        <end position="327"/>
    </location>
</feature>
<dbReference type="PANTHER" id="PTHR25466">
    <property type="entry name" value="T-LYMPHOCYTE ACTIVATION ANTIGEN"/>
    <property type="match status" value="1"/>
</dbReference>
<dbReference type="GO" id="GO:0009897">
    <property type="term" value="C:external side of plasma membrane"/>
    <property type="evidence" value="ECO:0007669"/>
    <property type="project" value="TreeGrafter"/>
</dbReference>
<reference evidence="15 16" key="1">
    <citation type="journal article" date="2018" name="Nat. Ecol. Evol.">
        <title>Shark genomes provide insights into elasmobranch evolution and the origin of vertebrates.</title>
        <authorList>
            <person name="Hara Y"/>
            <person name="Yamaguchi K"/>
            <person name="Onimaru K"/>
            <person name="Kadota M"/>
            <person name="Koyanagi M"/>
            <person name="Keeley SD"/>
            <person name="Tatsumi K"/>
            <person name="Tanaka K"/>
            <person name="Motone F"/>
            <person name="Kageyama Y"/>
            <person name="Nozu R"/>
            <person name="Adachi N"/>
            <person name="Nishimura O"/>
            <person name="Nakagawa R"/>
            <person name="Tanegashima C"/>
            <person name="Kiyatake I"/>
            <person name="Matsumoto R"/>
            <person name="Murakumo K"/>
            <person name="Nishida K"/>
            <person name="Terakita A"/>
            <person name="Kuratani S"/>
            <person name="Sato K"/>
            <person name="Hyodo S Kuraku.S."/>
        </authorList>
    </citation>
    <scope>NUCLEOTIDE SEQUENCE [LARGE SCALE GENOMIC DNA]</scope>
</reference>
<keyword evidence="8" id="KW-0675">Receptor</keyword>
<sequence>MSGRTSLRPILILALSFTVADRAGRVGQMLDVNNAVAGGTVNFYCTFPLFRDKSNIVVQWWKGGEREFLNTQEDPRRSFHIESKASAILRIHKVRFEDAGVYYCRVQGEINGNGTGEQLDVSVPPDPLKIFTVPSANGSRMYRCQTSEFYPDAYNLVWRKDGRRLTAGVKTYSTKNTKGLYEVSSYLEEPQPGPAGTVYTCEVSHSTLKIPTRVNYIVEFAGNDSSGFFAWWIYLCGAIALLLLIIALVLCCKFCCKKPKARERNIQMRQCIRCFEPIVQNPKCKEQEVKKVNTQTPQRNTSKVEKANKTSSQRKKHHKRDKDPVFA</sequence>
<dbReference type="PROSITE" id="PS50835">
    <property type="entry name" value="IG_LIKE"/>
    <property type="match status" value="2"/>
</dbReference>
<gene>
    <name evidence="15" type="ORF">scyTo_0016763</name>
</gene>
<evidence type="ECO:0000256" key="4">
    <source>
        <dbReference type="ARBA" id="ARBA00022729"/>
    </source>
</evidence>
<evidence type="ECO:0000256" key="12">
    <source>
        <dbReference type="SAM" id="Phobius"/>
    </source>
</evidence>
<dbReference type="Pfam" id="PF07654">
    <property type="entry name" value="C1-set"/>
    <property type="match status" value="1"/>
</dbReference>
<evidence type="ECO:0000313" key="16">
    <source>
        <dbReference type="Proteomes" id="UP000288216"/>
    </source>
</evidence>
<feature type="signal peptide" evidence="13">
    <location>
        <begin position="1"/>
        <end position="23"/>
    </location>
</feature>
<dbReference type="InterPro" id="IPR003597">
    <property type="entry name" value="Ig_C1-set"/>
</dbReference>
<evidence type="ECO:0000256" key="2">
    <source>
        <dbReference type="ARBA" id="ARBA00022475"/>
    </source>
</evidence>
<evidence type="ECO:0000256" key="11">
    <source>
        <dbReference type="SAM" id="MobiDB-lite"/>
    </source>
</evidence>
<dbReference type="CDD" id="cd00096">
    <property type="entry name" value="Ig"/>
    <property type="match status" value="1"/>
</dbReference>
<evidence type="ECO:0000256" key="10">
    <source>
        <dbReference type="ARBA" id="ARBA00023319"/>
    </source>
</evidence>
<name>A0A401PXN3_SCYTO</name>
<dbReference type="SMART" id="SM00409">
    <property type="entry name" value="IG"/>
    <property type="match status" value="1"/>
</dbReference>
<dbReference type="InterPro" id="IPR036179">
    <property type="entry name" value="Ig-like_dom_sf"/>
</dbReference>
<dbReference type="GO" id="GO:0042130">
    <property type="term" value="P:negative regulation of T cell proliferation"/>
    <property type="evidence" value="ECO:0007669"/>
    <property type="project" value="TreeGrafter"/>
</dbReference>
<dbReference type="InterPro" id="IPR003599">
    <property type="entry name" value="Ig_sub"/>
</dbReference>
<dbReference type="InterPro" id="IPR003006">
    <property type="entry name" value="Ig/MHC_CS"/>
</dbReference>
<organism evidence="15 16">
    <name type="scientific">Scyliorhinus torazame</name>
    <name type="common">Cloudy catshark</name>
    <name type="synonym">Catulus torazame</name>
    <dbReference type="NCBI Taxonomy" id="75743"/>
    <lineage>
        <taxon>Eukaryota</taxon>
        <taxon>Metazoa</taxon>
        <taxon>Chordata</taxon>
        <taxon>Craniata</taxon>
        <taxon>Vertebrata</taxon>
        <taxon>Chondrichthyes</taxon>
        <taxon>Elasmobranchii</taxon>
        <taxon>Galeomorphii</taxon>
        <taxon>Galeoidea</taxon>
        <taxon>Carcharhiniformes</taxon>
        <taxon>Scyliorhinidae</taxon>
        <taxon>Scyliorhinus</taxon>
    </lineage>
</organism>
<feature type="compositionally biased region" description="Polar residues" evidence="11">
    <location>
        <begin position="292"/>
        <end position="301"/>
    </location>
</feature>
<dbReference type="CDD" id="cd00098">
    <property type="entry name" value="IgC1"/>
    <property type="match status" value="1"/>
</dbReference>
<keyword evidence="16" id="KW-1185">Reference proteome</keyword>
<dbReference type="GO" id="GO:0006955">
    <property type="term" value="P:immune response"/>
    <property type="evidence" value="ECO:0007669"/>
    <property type="project" value="TreeGrafter"/>
</dbReference>
<evidence type="ECO:0000256" key="9">
    <source>
        <dbReference type="ARBA" id="ARBA00023180"/>
    </source>
</evidence>
<dbReference type="Gene3D" id="2.60.40.10">
    <property type="entry name" value="Immunoglobulins"/>
    <property type="match status" value="2"/>
</dbReference>
<dbReference type="GO" id="GO:0007166">
    <property type="term" value="P:cell surface receptor signaling pathway"/>
    <property type="evidence" value="ECO:0007669"/>
    <property type="project" value="TreeGrafter"/>
</dbReference>
<evidence type="ECO:0000256" key="7">
    <source>
        <dbReference type="ARBA" id="ARBA00023157"/>
    </source>
</evidence>
<feature type="transmembrane region" description="Helical" evidence="12">
    <location>
        <begin position="231"/>
        <end position="256"/>
    </location>
</feature>
<evidence type="ECO:0000256" key="1">
    <source>
        <dbReference type="ARBA" id="ARBA00004251"/>
    </source>
</evidence>
<proteinExistence type="predicted"/>
<dbReference type="PANTHER" id="PTHR25466:SF9">
    <property type="entry name" value="FIBRONECTIN TYPE-III DOMAIN-CONTAINING PROTEIN"/>
    <property type="match status" value="1"/>
</dbReference>
<feature type="domain" description="Ig-like" evidence="14">
    <location>
        <begin position="9"/>
        <end position="122"/>
    </location>
</feature>
<feature type="region of interest" description="Disordered" evidence="11">
    <location>
        <begin position="289"/>
        <end position="327"/>
    </location>
</feature>
<comment type="subcellular location">
    <subcellularLocation>
        <location evidence="1">Cell membrane</location>
        <topology evidence="1">Single-pass type I membrane protein</topology>
    </subcellularLocation>
</comment>